<dbReference type="Proteomes" id="UP000005824">
    <property type="component" value="Unassembled WGS sequence"/>
</dbReference>
<comment type="caution">
    <text evidence="1">The sequence shown here is derived from an EMBL/GenBank/DDBJ whole genome shotgun (WGS) entry which is preliminary data.</text>
</comment>
<dbReference type="InParanoid" id="B4D579"/>
<name>B4D579_9BACT</name>
<dbReference type="RefSeq" id="WP_006981392.1">
    <property type="nucleotide sequence ID" value="NZ_ABVL01000013.1"/>
</dbReference>
<dbReference type="EMBL" id="ABVL01000013">
    <property type="protein sequence ID" value="EDY18284.1"/>
    <property type="molecule type" value="Genomic_DNA"/>
</dbReference>
<evidence type="ECO:0000313" key="2">
    <source>
        <dbReference type="Proteomes" id="UP000005824"/>
    </source>
</evidence>
<gene>
    <name evidence="1" type="ORF">CfE428DRAFT_4068</name>
</gene>
<reference evidence="1 2" key="1">
    <citation type="journal article" date="2011" name="J. Bacteriol.">
        <title>Genome sequence of Chthoniobacter flavus Ellin428, an aerobic heterotrophic soil bacterium.</title>
        <authorList>
            <person name="Kant R."/>
            <person name="van Passel M.W."/>
            <person name="Palva A."/>
            <person name="Lucas S."/>
            <person name="Lapidus A."/>
            <person name="Glavina Del Rio T."/>
            <person name="Dalin E."/>
            <person name="Tice H."/>
            <person name="Bruce D."/>
            <person name="Goodwin L."/>
            <person name="Pitluck S."/>
            <person name="Larimer F.W."/>
            <person name="Land M.L."/>
            <person name="Hauser L."/>
            <person name="Sangwan P."/>
            <person name="de Vos W.M."/>
            <person name="Janssen P.H."/>
            <person name="Smidt H."/>
        </authorList>
    </citation>
    <scope>NUCLEOTIDE SEQUENCE [LARGE SCALE GENOMIC DNA]</scope>
    <source>
        <strain evidence="1 2">Ellin428</strain>
    </source>
</reference>
<dbReference type="AlphaFoldDB" id="B4D579"/>
<proteinExistence type="predicted"/>
<keyword evidence="2" id="KW-1185">Reference proteome</keyword>
<sequence length="51" mass="6020">MKNILLNSLESLLSVKRQRLSVARSLRSRIVLKREIQQLQHQIDELRAKPL</sequence>
<organism evidence="1 2">
    <name type="scientific">Chthoniobacter flavus Ellin428</name>
    <dbReference type="NCBI Taxonomy" id="497964"/>
    <lineage>
        <taxon>Bacteria</taxon>
        <taxon>Pseudomonadati</taxon>
        <taxon>Verrucomicrobiota</taxon>
        <taxon>Spartobacteria</taxon>
        <taxon>Chthoniobacterales</taxon>
        <taxon>Chthoniobacteraceae</taxon>
        <taxon>Chthoniobacter</taxon>
    </lineage>
</organism>
<accession>B4D579</accession>
<protein>
    <submittedName>
        <fullName evidence="1">Uncharacterized protein</fullName>
    </submittedName>
</protein>
<evidence type="ECO:0000313" key="1">
    <source>
        <dbReference type="EMBL" id="EDY18284.1"/>
    </source>
</evidence>